<evidence type="ECO:0000313" key="3">
    <source>
        <dbReference type="EMBL" id="TDO37143.1"/>
    </source>
</evidence>
<accession>A0A4R6JLC6</accession>
<dbReference type="AlphaFoldDB" id="A0A4R6JLC6"/>
<dbReference type="Pfam" id="PF13449">
    <property type="entry name" value="Phytase-like"/>
    <property type="match status" value="1"/>
</dbReference>
<name>A0A4R6JLC6_9ACTN</name>
<feature type="signal peptide" evidence="1">
    <location>
        <begin position="1"/>
        <end position="34"/>
    </location>
</feature>
<evidence type="ECO:0000259" key="2">
    <source>
        <dbReference type="Pfam" id="PF13449"/>
    </source>
</evidence>
<dbReference type="EMBL" id="SNWR01000001">
    <property type="protein sequence ID" value="TDO37143.1"/>
    <property type="molecule type" value="Genomic_DNA"/>
</dbReference>
<organism evidence="3 4">
    <name type="scientific">Paractinoplanes brasiliensis</name>
    <dbReference type="NCBI Taxonomy" id="52695"/>
    <lineage>
        <taxon>Bacteria</taxon>
        <taxon>Bacillati</taxon>
        <taxon>Actinomycetota</taxon>
        <taxon>Actinomycetes</taxon>
        <taxon>Micromonosporales</taxon>
        <taxon>Micromonosporaceae</taxon>
        <taxon>Paractinoplanes</taxon>
    </lineage>
</organism>
<dbReference type="Proteomes" id="UP000294901">
    <property type="component" value="Unassembled WGS sequence"/>
</dbReference>
<keyword evidence="4" id="KW-1185">Reference proteome</keyword>
<dbReference type="OrthoDB" id="9758957at2"/>
<evidence type="ECO:0000313" key="4">
    <source>
        <dbReference type="Proteomes" id="UP000294901"/>
    </source>
</evidence>
<evidence type="ECO:0000256" key="1">
    <source>
        <dbReference type="SAM" id="SignalP"/>
    </source>
</evidence>
<feature type="chain" id="PRO_5020563910" description="Phytase-like domain-containing protein" evidence="1">
    <location>
        <begin position="35"/>
        <end position="367"/>
    </location>
</feature>
<dbReference type="InterPro" id="IPR027372">
    <property type="entry name" value="Phytase-like_dom"/>
</dbReference>
<gene>
    <name evidence="3" type="ORF">C8E87_0746</name>
</gene>
<feature type="domain" description="Phytase-like" evidence="2">
    <location>
        <begin position="65"/>
        <end position="351"/>
    </location>
</feature>
<keyword evidence="1" id="KW-0732">Signal</keyword>
<dbReference type="RefSeq" id="WP_133871810.1">
    <property type="nucleotide sequence ID" value="NZ_BOMD01000127.1"/>
</dbReference>
<reference evidence="3 4" key="1">
    <citation type="submission" date="2019-03" db="EMBL/GenBank/DDBJ databases">
        <title>Sequencing the genomes of 1000 actinobacteria strains.</title>
        <authorList>
            <person name="Klenk H.-P."/>
        </authorList>
    </citation>
    <scope>NUCLEOTIDE SEQUENCE [LARGE SCALE GENOMIC DNA]</scope>
    <source>
        <strain evidence="3 4">DSM 43805</strain>
    </source>
</reference>
<proteinExistence type="predicted"/>
<protein>
    <recommendedName>
        <fullName evidence="2">Phytase-like domain-containing protein</fullName>
    </recommendedName>
</protein>
<sequence>MRVAYTLRGRLMGPTVAAGLLAPLLAVPAAHAFAAPSGGNCSPRAEAVSYSDSLDKTTTVDGVAVRGLSAIAYDRFSRSYATVVDRSGTQPARLVFLSTGRTPRATATTLLKRADGTAYDGTNFDGEGLAVLPNGNFLISSEAEPSIRIFGRDGVQRGELPVPDRFRVAPTGEAAENATLESLTISPDGKYVYAAMEGSLAGDAPVDGTVARHRVLVYRNDGRGGYRLARQFGYQADRGNRIAEVTAYGDGRLVFLEAAFTSGVGNTVRLYAVTGVNRAPDVSAVPNLSTVSYRNLAGKQPVADLANCPTLGATSPQPQLNPLLDNFEGLAVEPGAHGARQRLRLISDDNFSPNQKTRVLLMDTRLP</sequence>
<dbReference type="SUPFAM" id="SSF63829">
    <property type="entry name" value="Calcium-dependent phosphotriesterase"/>
    <property type="match status" value="1"/>
</dbReference>
<comment type="caution">
    <text evidence="3">The sequence shown here is derived from an EMBL/GenBank/DDBJ whole genome shotgun (WGS) entry which is preliminary data.</text>
</comment>